<sequence>MRQTTEAAPVSATALPAPLPLAVAFDPESVRRYGRGMPRIAGADAVDAGRAAGRLGTRCRAS</sequence>
<protein>
    <submittedName>
        <fullName evidence="1">Uncharacterized protein</fullName>
    </submittedName>
</protein>
<dbReference type="RefSeq" id="WP_087883203.1">
    <property type="nucleotide sequence ID" value="NZ_CP021748.1"/>
</dbReference>
<evidence type="ECO:0000313" key="2">
    <source>
        <dbReference type="Proteomes" id="UP000195880"/>
    </source>
</evidence>
<organism evidence="1 2">
    <name type="scientific">Streptomyces alboflavus</name>
    <dbReference type="NCBI Taxonomy" id="67267"/>
    <lineage>
        <taxon>Bacteria</taxon>
        <taxon>Bacillati</taxon>
        <taxon>Actinomycetota</taxon>
        <taxon>Actinomycetes</taxon>
        <taxon>Kitasatosporales</taxon>
        <taxon>Streptomycetaceae</taxon>
        <taxon>Streptomyces</taxon>
    </lineage>
</organism>
<proteinExistence type="predicted"/>
<evidence type="ECO:0000313" key="1">
    <source>
        <dbReference type="EMBL" id="ARX81931.1"/>
    </source>
</evidence>
<dbReference type="EMBL" id="CP021748">
    <property type="protein sequence ID" value="ARX81931.1"/>
    <property type="molecule type" value="Genomic_DNA"/>
</dbReference>
<dbReference type="Proteomes" id="UP000195880">
    <property type="component" value="Chromosome"/>
</dbReference>
<gene>
    <name evidence="1" type="ORF">SMD44_01329</name>
</gene>
<name>A0A1Z1W667_9ACTN</name>
<accession>A0A1Z1W667</accession>
<dbReference type="KEGG" id="salf:SMD44_01329"/>
<keyword evidence="2" id="KW-1185">Reference proteome</keyword>
<dbReference type="AlphaFoldDB" id="A0A1Z1W667"/>
<reference evidence="1 2" key="1">
    <citation type="submission" date="2017-05" db="EMBL/GenBank/DDBJ databases">
        <title>Streptomyces alboflavus Genome sequencing and assembly.</title>
        <authorList>
            <person name="Wang Y."/>
            <person name="Du B."/>
            <person name="Ding Y."/>
            <person name="Liu H."/>
            <person name="Hou Q."/>
            <person name="Liu K."/>
            <person name="Wang C."/>
            <person name="Yao L."/>
        </authorList>
    </citation>
    <scope>NUCLEOTIDE SEQUENCE [LARGE SCALE GENOMIC DNA]</scope>
    <source>
        <strain evidence="1 2">MDJK44</strain>
    </source>
</reference>